<evidence type="ECO:0000313" key="3">
    <source>
        <dbReference type="Proteomes" id="UP000026961"/>
    </source>
</evidence>
<evidence type="ECO:0000313" key="2">
    <source>
        <dbReference type="EnsemblPlants" id="OGLUM10G01930.1"/>
    </source>
</evidence>
<dbReference type="InterPro" id="IPR001810">
    <property type="entry name" value="F-box_dom"/>
</dbReference>
<feature type="domain" description="F-box" evidence="1">
    <location>
        <begin position="373"/>
        <end position="417"/>
    </location>
</feature>
<dbReference type="PANTHER" id="PTHR32133:SF134">
    <property type="entry name" value="OS05G0320100 PROTEIN"/>
    <property type="match status" value="1"/>
</dbReference>
<dbReference type="SUPFAM" id="SSF81383">
    <property type="entry name" value="F-box domain"/>
    <property type="match status" value="2"/>
</dbReference>
<organism evidence="2">
    <name type="scientific">Oryza glumipatula</name>
    <dbReference type="NCBI Taxonomy" id="40148"/>
    <lineage>
        <taxon>Eukaryota</taxon>
        <taxon>Viridiplantae</taxon>
        <taxon>Streptophyta</taxon>
        <taxon>Embryophyta</taxon>
        <taxon>Tracheophyta</taxon>
        <taxon>Spermatophyta</taxon>
        <taxon>Magnoliopsida</taxon>
        <taxon>Liliopsida</taxon>
        <taxon>Poales</taxon>
        <taxon>Poaceae</taxon>
        <taxon>BOP clade</taxon>
        <taxon>Oryzoideae</taxon>
        <taxon>Oryzeae</taxon>
        <taxon>Oryzinae</taxon>
        <taxon>Oryza</taxon>
    </lineage>
</organism>
<dbReference type="InterPro" id="IPR036047">
    <property type="entry name" value="F-box-like_dom_sf"/>
</dbReference>
<dbReference type="AlphaFoldDB" id="A0A0E0B7P8"/>
<dbReference type="eggNOG" id="ENOG502R6JY">
    <property type="taxonomic scope" value="Eukaryota"/>
</dbReference>
<keyword evidence="3" id="KW-1185">Reference proteome</keyword>
<dbReference type="SMART" id="SM00256">
    <property type="entry name" value="FBOX"/>
    <property type="match status" value="2"/>
</dbReference>
<reference evidence="2" key="1">
    <citation type="submission" date="2015-04" db="UniProtKB">
        <authorList>
            <consortium name="EnsemblPlants"/>
        </authorList>
    </citation>
    <scope>IDENTIFICATION</scope>
</reference>
<sequence length="768" mass="87107">MNRLRHRRAISLAPPVTLPDDDDLLSEILLHLPPRPSSLPRASLVCKRWRRLVTDPAFHRRFRARHRNPPPLIGVFEDYLGYPFFRSVLDPPDLIPRERFRLRLAEDEGGQWHFYGCRHGRLLLFNRAKNEIVVWVPDTGDHRQVAVPPEIDGKEKIIWNGAVLSAATADDGPFRVVLVGVAGNNTQMFACVYCSESGKWSDLISFDLDKQTLSVIEWPYDSEPYSQTWLTEGDCLGAATLSRSSLQMWERKVCSGGVAKWVLQKTYELKNVLNPEFRLKIGYLTKLGYAQDIKVMFLWADHSVFMLQLDTLQAKKVWESCVIAPIHPYASTYVAVYHNIGMGTPKGVHWQVVLGEMSHRRGRATSPAAPVTLPDDDDLLAEILLRLPPLPSSLPRASLVCNRWRRLVTDPAFHRRFRARHHRNPPIIGVFADDFGFPFFRSVMDPPDLIPRERFSMRLCEDEVRKERMFCGCRHGRVLLLDRKQNEIVLWDPDTGDHRRVGIPPEIDGKEKIVWNGAALCAVAAAADDDGHVHGGFSCCPFNVALVGVASNNTQMFACFYTSETGRWSNLIFTPAPFLVFAFVDPGILVGHSLYWFPTGLGSAILQFDLDRQTLAVIEWPSNPNCYSHYMSQIFLAEGGYLGLVTLSYDSLQIWERKVCSEGVTRWVLQRTAELNKVLELGSGVKTSHLVRLGYAEDVKVMLLCADSSVFMLQIDSLQSRKLWETNIMSSLHPYASTYVAANYGLRKFGKVSRLLTVIGKLDRQIKY</sequence>
<name>A0A0E0B7P8_9ORYZ</name>
<dbReference type="PANTHER" id="PTHR32133">
    <property type="entry name" value="OS07G0120400 PROTEIN"/>
    <property type="match status" value="1"/>
</dbReference>
<evidence type="ECO:0000259" key="1">
    <source>
        <dbReference type="SMART" id="SM00256"/>
    </source>
</evidence>
<dbReference type="Proteomes" id="UP000026961">
    <property type="component" value="Chromosome 10"/>
</dbReference>
<dbReference type="Pfam" id="PF00646">
    <property type="entry name" value="F-box"/>
    <property type="match status" value="2"/>
</dbReference>
<dbReference type="Gramene" id="OGLUM10G01930.1">
    <property type="protein sequence ID" value="OGLUM10G01930.1"/>
    <property type="gene ID" value="OGLUM10G01930"/>
</dbReference>
<protein>
    <recommendedName>
        <fullName evidence="1">F-box domain-containing protein</fullName>
    </recommendedName>
</protein>
<accession>A0A0E0B7P8</accession>
<proteinExistence type="predicted"/>
<dbReference type="STRING" id="40148.A0A0E0B7P8"/>
<reference evidence="2" key="2">
    <citation type="submission" date="2018-05" db="EMBL/GenBank/DDBJ databases">
        <title>OgluRS3 (Oryza glumaepatula Reference Sequence Version 3).</title>
        <authorList>
            <person name="Zhang J."/>
            <person name="Kudrna D."/>
            <person name="Lee S."/>
            <person name="Talag J."/>
            <person name="Welchert J."/>
            <person name="Wing R.A."/>
        </authorList>
    </citation>
    <scope>NUCLEOTIDE SEQUENCE [LARGE SCALE GENOMIC DNA]</scope>
</reference>
<feature type="domain" description="F-box" evidence="1">
    <location>
        <begin position="18"/>
        <end position="62"/>
    </location>
</feature>
<dbReference type="EnsemblPlants" id="OGLUM10G01930.1">
    <property type="protein sequence ID" value="OGLUM10G01930.1"/>
    <property type="gene ID" value="OGLUM10G01930"/>
</dbReference>
<dbReference type="HOGENOM" id="CLU_010417_1_0_1"/>
<dbReference type="Gene3D" id="1.20.1280.50">
    <property type="match status" value="2"/>
</dbReference>